<dbReference type="InterPro" id="IPR003439">
    <property type="entry name" value="ABC_transporter-like_ATP-bd"/>
</dbReference>
<dbReference type="PANTHER" id="PTHR43790:SF4">
    <property type="entry name" value="GUANOSINE IMPORT ATP-BINDING PROTEIN NUPO"/>
    <property type="match status" value="1"/>
</dbReference>
<dbReference type="AlphaFoldDB" id="A0A1C0AA62"/>
<keyword evidence="6 10" id="KW-0067">ATP-binding</keyword>
<keyword evidence="3" id="KW-1003">Cell membrane</keyword>
<dbReference type="FunFam" id="3.40.50.300:FF:000127">
    <property type="entry name" value="Ribose import ATP-binding protein RbsA"/>
    <property type="match status" value="1"/>
</dbReference>
<organism evidence="10 11">
    <name type="scientific">Orenia metallireducens</name>
    <dbReference type="NCBI Taxonomy" id="1413210"/>
    <lineage>
        <taxon>Bacteria</taxon>
        <taxon>Bacillati</taxon>
        <taxon>Bacillota</taxon>
        <taxon>Clostridia</taxon>
        <taxon>Halanaerobiales</taxon>
        <taxon>Halobacteroidaceae</taxon>
        <taxon>Orenia</taxon>
    </lineage>
</organism>
<dbReference type="EMBL" id="LWDV01000008">
    <property type="protein sequence ID" value="OCL27178.1"/>
    <property type="molecule type" value="Genomic_DNA"/>
</dbReference>
<dbReference type="CDD" id="cd03216">
    <property type="entry name" value="ABC_Carb_Monos_I"/>
    <property type="match status" value="1"/>
</dbReference>
<evidence type="ECO:0000256" key="1">
    <source>
        <dbReference type="ARBA" id="ARBA00004202"/>
    </source>
</evidence>
<comment type="subcellular location">
    <subcellularLocation>
        <location evidence="1">Cell membrane</location>
        <topology evidence="1">Peripheral membrane protein</topology>
    </subcellularLocation>
</comment>
<evidence type="ECO:0000256" key="4">
    <source>
        <dbReference type="ARBA" id="ARBA00022737"/>
    </source>
</evidence>
<dbReference type="RefSeq" id="WP_068716798.1">
    <property type="nucleotide sequence ID" value="NZ_LWDV01000008.1"/>
</dbReference>
<dbReference type="Gene3D" id="3.40.50.300">
    <property type="entry name" value="P-loop containing nucleotide triphosphate hydrolases"/>
    <property type="match status" value="2"/>
</dbReference>
<name>A0A1C0AA62_9FIRM</name>
<dbReference type="GO" id="GO:0016887">
    <property type="term" value="F:ATP hydrolysis activity"/>
    <property type="evidence" value="ECO:0007669"/>
    <property type="project" value="InterPro"/>
</dbReference>
<keyword evidence="4" id="KW-0677">Repeat</keyword>
<dbReference type="InterPro" id="IPR027417">
    <property type="entry name" value="P-loop_NTPase"/>
</dbReference>
<dbReference type="GO" id="GO:0005524">
    <property type="term" value="F:ATP binding"/>
    <property type="evidence" value="ECO:0007669"/>
    <property type="project" value="UniProtKB-KW"/>
</dbReference>
<keyword evidence="7" id="KW-1278">Translocase</keyword>
<keyword evidence="2" id="KW-0813">Transport</keyword>
<evidence type="ECO:0000256" key="2">
    <source>
        <dbReference type="ARBA" id="ARBA00022448"/>
    </source>
</evidence>
<protein>
    <submittedName>
        <fullName evidence="10">ABC transporter ATP-binding protein</fullName>
    </submittedName>
</protein>
<dbReference type="Proteomes" id="UP000093514">
    <property type="component" value="Unassembled WGS sequence"/>
</dbReference>
<comment type="caution">
    <text evidence="10">The sequence shown here is derived from an EMBL/GenBank/DDBJ whole genome shotgun (WGS) entry which is preliminary data.</text>
</comment>
<dbReference type="OrthoDB" id="9771863at2"/>
<keyword evidence="11" id="KW-1185">Reference proteome</keyword>
<keyword evidence="5" id="KW-0547">Nucleotide-binding</keyword>
<feature type="domain" description="ABC transporter" evidence="9">
    <location>
        <begin position="5"/>
        <end position="241"/>
    </location>
</feature>
<proteinExistence type="predicted"/>
<reference evidence="10 11" key="2">
    <citation type="submission" date="2016-08" db="EMBL/GenBank/DDBJ databases">
        <title>Orenia metallireducens sp. nov. strain Z6, a Novel Metal-reducing Firmicute from the Deep Subsurface.</title>
        <authorList>
            <person name="Maxim B.I."/>
            <person name="Kenneth K."/>
            <person name="Flynn T.M."/>
            <person name="Oloughlin E.J."/>
            <person name="Locke R.A."/>
            <person name="Weber J.R."/>
            <person name="Egan S.M."/>
            <person name="Mackie R.I."/>
            <person name="Cann I.K."/>
        </authorList>
    </citation>
    <scope>NUCLEOTIDE SEQUENCE [LARGE SCALE GENOMIC DNA]</scope>
    <source>
        <strain evidence="10 11">Z6</strain>
    </source>
</reference>
<dbReference type="CDD" id="cd03215">
    <property type="entry name" value="ABC_Carb_Monos_II"/>
    <property type="match status" value="1"/>
</dbReference>
<dbReference type="PROSITE" id="PS50893">
    <property type="entry name" value="ABC_TRANSPORTER_2"/>
    <property type="match status" value="2"/>
</dbReference>
<dbReference type="SUPFAM" id="SSF52540">
    <property type="entry name" value="P-loop containing nucleoside triphosphate hydrolases"/>
    <property type="match status" value="2"/>
</dbReference>
<gene>
    <name evidence="10" type="ORF">U472_06795</name>
</gene>
<evidence type="ECO:0000256" key="7">
    <source>
        <dbReference type="ARBA" id="ARBA00022967"/>
    </source>
</evidence>
<accession>A0A1C0AA62</accession>
<evidence type="ECO:0000256" key="6">
    <source>
        <dbReference type="ARBA" id="ARBA00022840"/>
    </source>
</evidence>
<sequence length="505" mass="55717">MDTILEMRGITKEFPGVLANDNVNLDLKKGEIHALVGENGAGKSTLMSVLFGIYQPTKGKIFYKGEELKIDGPNDAIDLGIGMVHQHFMLVHTLTVAENIVLGSEPSNGRGRLILSKAIDKIKSLSDEYGLDVDPNAKIKDIPVGMQQRVEILKALYRDAEVLILDEPTAVLTPQEVRGLYKIMDTLTEQGKSIIFITHKLKEVLTVSDRITVLRKGKSIGTVNTADTSETELAEMMVGRKVILEVEKEPAKFGGTKVEVRDLKASNAIGMLALDNISFEIREGEILGIAGVEGNGQTELVEVLTGLRTADSGVFKLERENLLNKSARKIKEAKVAHVPEDRHKHGLVLDYSIEDNLILGYHYKEPFAKGINLDFNSMAEHAQKLIPDYDIRPRNKEILARSLSGGNQQKIIIAREFDMGPEFLIASQPTRGVDIGAIEFIHKRIIEQRDQGKAVLLISAELSEIMSLSDRIAVMYEGKIVDILDAKEATEEKLGLLMAGSVVEH</sequence>
<evidence type="ECO:0000259" key="9">
    <source>
        <dbReference type="PROSITE" id="PS50893"/>
    </source>
</evidence>
<feature type="domain" description="ABC transporter" evidence="9">
    <location>
        <begin position="258"/>
        <end position="502"/>
    </location>
</feature>
<evidence type="ECO:0000313" key="10">
    <source>
        <dbReference type="EMBL" id="OCL27178.1"/>
    </source>
</evidence>
<dbReference type="PANTHER" id="PTHR43790">
    <property type="entry name" value="CARBOHYDRATE TRANSPORT ATP-BINDING PROTEIN MG119-RELATED"/>
    <property type="match status" value="1"/>
</dbReference>
<dbReference type="SMART" id="SM00382">
    <property type="entry name" value="AAA"/>
    <property type="match status" value="1"/>
</dbReference>
<evidence type="ECO:0000313" key="11">
    <source>
        <dbReference type="Proteomes" id="UP000093514"/>
    </source>
</evidence>
<dbReference type="Pfam" id="PF00005">
    <property type="entry name" value="ABC_tran"/>
    <property type="match status" value="2"/>
</dbReference>
<dbReference type="InterPro" id="IPR017871">
    <property type="entry name" value="ABC_transporter-like_CS"/>
</dbReference>
<dbReference type="InterPro" id="IPR003593">
    <property type="entry name" value="AAA+_ATPase"/>
</dbReference>
<dbReference type="PROSITE" id="PS00211">
    <property type="entry name" value="ABC_TRANSPORTER_1"/>
    <property type="match status" value="1"/>
</dbReference>
<dbReference type="InterPro" id="IPR050107">
    <property type="entry name" value="ABC_carbohydrate_import_ATPase"/>
</dbReference>
<evidence type="ECO:0000256" key="5">
    <source>
        <dbReference type="ARBA" id="ARBA00022741"/>
    </source>
</evidence>
<evidence type="ECO:0000256" key="3">
    <source>
        <dbReference type="ARBA" id="ARBA00022475"/>
    </source>
</evidence>
<keyword evidence="8" id="KW-0472">Membrane</keyword>
<reference evidence="11" key="1">
    <citation type="submission" date="2016-07" db="EMBL/GenBank/DDBJ databases">
        <authorList>
            <person name="Florea S."/>
            <person name="Webb J.S."/>
            <person name="Jaromczyk J."/>
            <person name="Schardl C.L."/>
        </authorList>
    </citation>
    <scope>NUCLEOTIDE SEQUENCE [LARGE SCALE GENOMIC DNA]</scope>
    <source>
        <strain evidence="11">Z6</strain>
    </source>
</reference>
<evidence type="ECO:0000256" key="8">
    <source>
        <dbReference type="ARBA" id="ARBA00023136"/>
    </source>
</evidence>
<dbReference type="GO" id="GO:0005886">
    <property type="term" value="C:plasma membrane"/>
    <property type="evidence" value="ECO:0007669"/>
    <property type="project" value="UniProtKB-SubCell"/>
</dbReference>